<accession>A0ABR6BDE0</accession>
<feature type="region of interest" description="Disordered" evidence="1">
    <location>
        <begin position="54"/>
        <end position="82"/>
    </location>
</feature>
<evidence type="ECO:0000256" key="1">
    <source>
        <dbReference type="SAM" id="MobiDB-lite"/>
    </source>
</evidence>
<sequence>MKVPFATLGTYPHRRESGFHCVGRSEWSYGSTPRHCHEGAVWDVQRRERHLHGMAPGEVPRPGTARKVPFATPNVLNGTFMT</sequence>
<gene>
    <name evidence="2" type="ORF">BC739_002089</name>
</gene>
<proteinExistence type="predicted"/>
<keyword evidence="3" id="KW-1185">Reference proteome</keyword>
<evidence type="ECO:0000313" key="3">
    <source>
        <dbReference type="Proteomes" id="UP000517916"/>
    </source>
</evidence>
<dbReference type="Proteomes" id="UP000517916">
    <property type="component" value="Unassembled WGS sequence"/>
</dbReference>
<protein>
    <submittedName>
        <fullName evidence="2">Uncharacterized protein</fullName>
    </submittedName>
</protein>
<organism evidence="2 3">
    <name type="scientific">Kutzneria viridogrisea</name>
    <dbReference type="NCBI Taxonomy" id="47990"/>
    <lineage>
        <taxon>Bacteria</taxon>
        <taxon>Bacillati</taxon>
        <taxon>Actinomycetota</taxon>
        <taxon>Actinomycetes</taxon>
        <taxon>Pseudonocardiales</taxon>
        <taxon>Pseudonocardiaceae</taxon>
        <taxon>Kutzneria</taxon>
    </lineage>
</organism>
<dbReference type="EMBL" id="JACJID010000002">
    <property type="protein sequence ID" value="MBA8924890.1"/>
    <property type="molecule type" value="Genomic_DNA"/>
</dbReference>
<comment type="caution">
    <text evidence="2">The sequence shown here is derived from an EMBL/GenBank/DDBJ whole genome shotgun (WGS) entry which is preliminary data.</text>
</comment>
<name>A0ABR6BDE0_9PSEU</name>
<evidence type="ECO:0000313" key="2">
    <source>
        <dbReference type="EMBL" id="MBA8924890.1"/>
    </source>
</evidence>
<reference evidence="2 3" key="1">
    <citation type="submission" date="2020-08" db="EMBL/GenBank/DDBJ databases">
        <title>Genomic Encyclopedia of Archaeal and Bacterial Type Strains, Phase II (KMG-II): from individual species to whole genera.</title>
        <authorList>
            <person name="Goeker M."/>
        </authorList>
    </citation>
    <scope>NUCLEOTIDE SEQUENCE [LARGE SCALE GENOMIC DNA]</scope>
    <source>
        <strain evidence="2 3">DSM 43850</strain>
    </source>
</reference>